<name>A0AAU7KIX6_9GAMM</name>
<dbReference type="AlphaFoldDB" id="A0AAU7KIX6"/>
<protein>
    <submittedName>
        <fullName evidence="1">Uncharacterized protein</fullName>
    </submittedName>
</protein>
<gene>
    <name evidence="1" type="ORF">NFG58_01110</name>
</gene>
<evidence type="ECO:0000313" key="1">
    <source>
        <dbReference type="EMBL" id="XBO71354.1"/>
    </source>
</evidence>
<organism evidence="1">
    <name type="scientific">Halomonas sp. RT37</name>
    <dbReference type="NCBI Taxonomy" id="2950872"/>
    <lineage>
        <taxon>Bacteria</taxon>
        <taxon>Pseudomonadati</taxon>
        <taxon>Pseudomonadota</taxon>
        <taxon>Gammaproteobacteria</taxon>
        <taxon>Oceanospirillales</taxon>
        <taxon>Halomonadaceae</taxon>
        <taxon>Halomonas</taxon>
    </lineage>
</organism>
<dbReference type="RefSeq" id="WP_348827425.1">
    <property type="nucleotide sequence ID" value="NZ_CP098827.1"/>
</dbReference>
<proteinExistence type="predicted"/>
<reference evidence="1" key="1">
    <citation type="submission" date="2022-06" db="EMBL/GenBank/DDBJ databases">
        <title>A novel DMS-producing enzyme.</title>
        <authorList>
            <person name="Zhang Y."/>
        </authorList>
    </citation>
    <scope>NUCLEOTIDE SEQUENCE</scope>
    <source>
        <strain evidence="1">RT37</strain>
    </source>
</reference>
<dbReference type="EMBL" id="CP098827">
    <property type="protein sequence ID" value="XBO71354.1"/>
    <property type="molecule type" value="Genomic_DNA"/>
</dbReference>
<accession>A0AAU7KIX6</accession>
<sequence>MNLSALTIAFAAVARWIIVARTRRHAIHFDTLCQHLACWLFTLSAKGGAARD</sequence>